<comment type="caution">
    <text evidence="15">The sequence shown here is derived from an EMBL/GenBank/DDBJ whole genome shotgun (WGS) entry which is preliminary data.</text>
</comment>
<dbReference type="RefSeq" id="WP_171679372.1">
    <property type="nucleotide sequence ID" value="NZ_JABGBN010000001.1"/>
</dbReference>
<feature type="binding site" evidence="13">
    <location>
        <position position="115"/>
    </location>
    <ligand>
        <name>K(+)</name>
        <dbReference type="ChEBI" id="CHEBI:29103"/>
    </ligand>
</feature>
<evidence type="ECO:0000256" key="10">
    <source>
        <dbReference type="ARBA" id="ARBA00023065"/>
    </source>
</evidence>
<comment type="function">
    <text evidence="12">Low-affinity potassium transport system. Interacts with Trk system potassium uptake protein TrkA.</text>
</comment>
<dbReference type="AlphaFoldDB" id="A0A849NYK7"/>
<comment type="similarity">
    <text evidence="2 12">Belongs to the TrkH potassium transport family.</text>
</comment>
<feature type="transmembrane region" description="Helical" evidence="14">
    <location>
        <begin position="71"/>
        <end position="91"/>
    </location>
</feature>
<feature type="transmembrane region" description="Helical" evidence="14">
    <location>
        <begin position="335"/>
        <end position="358"/>
    </location>
</feature>
<feature type="binding site" evidence="13">
    <location>
        <position position="323"/>
    </location>
    <ligand>
        <name>K(+)</name>
        <dbReference type="ChEBI" id="CHEBI:29103"/>
    </ligand>
</feature>
<evidence type="ECO:0000256" key="3">
    <source>
        <dbReference type="ARBA" id="ARBA00022448"/>
    </source>
</evidence>
<keyword evidence="4 12" id="KW-1003">Cell membrane</keyword>
<keyword evidence="5 12" id="KW-0997">Cell inner membrane</keyword>
<evidence type="ECO:0000256" key="4">
    <source>
        <dbReference type="ARBA" id="ARBA00022475"/>
    </source>
</evidence>
<name>A0A849NYK7_9BURK</name>
<keyword evidence="3 12" id="KW-0813">Transport</keyword>
<feature type="transmembrane region" description="Helical" evidence="14">
    <location>
        <begin position="7"/>
        <end position="28"/>
    </location>
</feature>
<keyword evidence="8 12" id="KW-0630">Potassium</keyword>
<dbReference type="InterPro" id="IPR003445">
    <property type="entry name" value="Cat_transpt"/>
</dbReference>
<evidence type="ECO:0000256" key="8">
    <source>
        <dbReference type="ARBA" id="ARBA00022958"/>
    </source>
</evidence>
<dbReference type="EMBL" id="JABGBN010000001">
    <property type="protein sequence ID" value="NOL50669.1"/>
    <property type="molecule type" value="Genomic_DNA"/>
</dbReference>
<keyword evidence="16" id="KW-1185">Reference proteome</keyword>
<keyword evidence="7 14" id="KW-0812">Transmembrane</keyword>
<feature type="transmembrane region" description="Helical" evidence="14">
    <location>
        <begin position="137"/>
        <end position="157"/>
    </location>
</feature>
<dbReference type="PANTHER" id="PTHR32024">
    <property type="entry name" value="TRK SYSTEM POTASSIUM UPTAKE PROTEIN TRKG-RELATED"/>
    <property type="match status" value="1"/>
</dbReference>
<feature type="transmembrane region" description="Helical" evidence="14">
    <location>
        <begin position="188"/>
        <end position="207"/>
    </location>
</feature>
<feature type="binding site" evidence="13">
    <location>
        <position position="439"/>
    </location>
    <ligand>
        <name>K(+)</name>
        <dbReference type="ChEBI" id="CHEBI:29103"/>
    </ligand>
</feature>
<feature type="transmembrane region" description="Helical" evidence="14">
    <location>
        <begin position="241"/>
        <end position="258"/>
    </location>
</feature>
<feature type="transmembrane region" description="Helical" evidence="14">
    <location>
        <begin position="397"/>
        <end position="421"/>
    </location>
</feature>
<evidence type="ECO:0000256" key="6">
    <source>
        <dbReference type="ARBA" id="ARBA00022538"/>
    </source>
</evidence>
<dbReference type="PANTHER" id="PTHR32024:SF2">
    <property type="entry name" value="TRK SYSTEM POTASSIUM UPTAKE PROTEIN TRKG-RELATED"/>
    <property type="match status" value="1"/>
</dbReference>
<dbReference type="Proteomes" id="UP000537862">
    <property type="component" value="Unassembled WGS sequence"/>
</dbReference>
<reference evidence="15 16" key="1">
    <citation type="submission" date="2020-05" db="EMBL/GenBank/DDBJ databases">
        <authorList>
            <person name="Niu N."/>
        </authorList>
    </citation>
    <scope>NUCLEOTIDE SEQUENCE [LARGE SCALE GENOMIC DNA]</scope>
    <source>
        <strain evidence="15 16">3340-03</strain>
    </source>
</reference>
<keyword evidence="13" id="KW-0479">Metal-binding</keyword>
<evidence type="ECO:0000256" key="2">
    <source>
        <dbReference type="ARBA" id="ARBA00009137"/>
    </source>
</evidence>
<feature type="binding site" evidence="13">
    <location>
        <position position="224"/>
    </location>
    <ligand>
        <name>K(+)</name>
        <dbReference type="ChEBI" id="CHEBI:29103"/>
    </ligand>
</feature>
<evidence type="ECO:0000256" key="13">
    <source>
        <dbReference type="PIRSR" id="PIRSR006247-1"/>
    </source>
</evidence>
<keyword evidence="11 12" id="KW-0472">Membrane</keyword>
<comment type="subcellular location">
    <subcellularLocation>
        <location evidence="1 12">Cell inner membrane</location>
        <topology evidence="1 12">Multi-pass membrane protein</topology>
    </subcellularLocation>
</comment>
<proteinExistence type="inferred from homology"/>
<evidence type="ECO:0000256" key="1">
    <source>
        <dbReference type="ARBA" id="ARBA00004429"/>
    </source>
</evidence>
<evidence type="ECO:0000256" key="14">
    <source>
        <dbReference type="SAM" id="Phobius"/>
    </source>
</evidence>
<feature type="binding site" evidence="13">
    <location>
        <position position="225"/>
    </location>
    <ligand>
        <name>K(+)</name>
        <dbReference type="ChEBI" id="CHEBI:29103"/>
    </ligand>
</feature>
<evidence type="ECO:0000313" key="16">
    <source>
        <dbReference type="Proteomes" id="UP000537862"/>
    </source>
</evidence>
<keyword evidence="6 12" id="KW-0633">Potassium transport</keyword>
<sequence length="489" mass="54018">MKRFLYIAHALGLVTIFWSAILFLPYAFSLYYQDGWDKNFLYAIGITASVGLFLFLVGFPFKRELRLKDGLLLVFSVWLLFPAIGTLPFMLPYHPGEFTLDFTRAYYEVMSGLTTTGSTVIADVTDLPKSINAWRHSLIWVGGMGILVLAVAILPLLGVGGHQVMRGEAAGPMKEEKLTPRIAGTAKALYAIYIGSTLLCVLCYRWAGLSWFDAWCHAGSTMGLGGFSTYTNGYADINKPAVEWVACIFMLFAGINFATHFTAFRTRSLKAYKYCPEALPFLTVVLSSAFLISVYLFLSGYYTSVNNAFRYGFFNTISLATTTGFANADYSLWPIALPIWMLVIGNFSSSAGSTGGGVKMIRMVILFKQIGIELKKLIHPHGVFPLKVKRRLINRSVISAILLFLIVYAGTFMFCAALLLISGLDYDTAVSAALASISNIGPALGEVGPMSNYGVLNDFAIWVCTFAMLIGRLELFTVMIIFAPEFWRK</sequence>
<keyword evidence="9 14" id="KW-1133">Transmembrane helix</keyword>
<dbReference type="PIRSF" id="PIRSF006247">
    <property type="entry name" value="TrkH"/>
    <property type="match status" value="1"/>
</dbReference>
<evidence type="ECO:0000256" key="7">
    <source>
        <dbReference type="ARBA" id="ARBA00022692"/>
    </source>
</evidence>
<feature type="transmembrane region" description="Helical" evidence="14">
    <location>
        <begin position="459"/>
        <end position="483"/>
    </location>
</feature>
<organism evidence="15 16">
    <name type="scientific">Pelistega suis</name>
    <dbReference type="NCBI Taxonomy" id="1631957"/>
    <lineage>
        <taxon>Bacteria</taxon>
        <taxon>Pseudomonadati</taxon>
        <taxon>Pseudomonadota</taxon>
        <taxon>Betaproteobacteria</taxon>
        <taxon>Burkholderiales</taxon>
        <taxon>Alcaligenaceae</taxon>
        <taxon>Pelistega</taxon>
    </lineage>
</organism>
<protein>
    <recommendedName>
        <fullName evidence="12">Trk system potassium uptake protein</fullName>
    </recommendedName>
</protein>
<dbReference type="GO" id="GO:0046872">
    <property type="term" value="F:metal ion binding"/>
    <property type="evidence" value="ECO:0007669"/>
    <property type="project" value="UniProtKB-KW"/>
</dbReference>
<feature type="transmembrane region" description="Helical" evidence="14">
    <location>
        <begin position="279"/>
        <end position="298"/>
    </location>
</feature>
<evidence type="ECO:0000256" key="12">
    <source>
        <dbReference type="PIRNR" id="PIRNR006247"/>
    </source>
</evidence>
<keyword evidence="10 12" id="KW-0406">Ion transport</keyword>
<gene>
    <name evidence="15" type="ORF">HKX39_00565</name>
</gene>
<evidence type="ECO:0000256" key="9">
    <source>
        <dbReference type="ARBA" id="ARBA00022989"/>
    </source>
</evidence>
<evidence type="ECO:0000256" key="5">
    <source>
        <dbReference type="ARBA" id="ARBA00022519"/>
    </source>
</evidence>
<evidence type="ECO:0000256" key="11">
    <source>
        <dbReference type="ARBA" id="ARBA00023136"/>
    </source>
</evidence>
<dbReference type="InterPro" id="IPR004772">
    <property type="entry name" value="TrkH"/>
</dbReference>
<dbReference type="GO" id="GO:0005886">
    <property type="term" value="C:plasma membrane"/>
    <property type="evidence" value="ECO:0007669"/>
    <property type="project" value="UniProtKB-SubCell"/>
</dbReference>
<dbReference type="Pfam" id="PF02386">
    <property type="entry name" value="TrkH"/>
    <property type="match status" value="1"/>
</dbReference>
<feature type="binding site" evidence="13">
    <location>
        <position position="322"/>
    </location>
    <ligand>
        <name>K(+)</name>
        <dbReference type="ChEBI" id="CHEBI:29103"/>
    </ligand>
</feature>
<feature type="transmembrane region" description="Helical" evidence="14">
    <location>
        <begin position="40"/>
        <end position="59"/>
    </location>
</feature>
<accession>A0A849NYK7</accession>
<evidence type="ECO:0000313" key="15">
    <source>
        <dbReference type="EMBL" id="NOL50669.1"/>
    </source>
</evidence>
<dbReference type="GO" id="GO:0015379">
    <property type="term" value="F:potassium:chloride symporter activity"/>
    <property type="evidence" value="ECO:0007669"/>
    <property type="project" value="InterPro"/>
</dbReference>
<feature type="binding site" evidence="13">
    <location>
        <position position="116"/>
    </location>
    <ligand>
        <name>K(+)</name>
        <dbReference type="ChEBI" id="CHEBI:29103"/>
    </ligand>
</feature>